<dbReference type="Proteomes" id="UP000471521">
    <property type="component" value="Unassembled WGS sequence"/>
</dbReference>
<dbReference type="GO" id="GO:0016787">
    <property type="term" value="F:hydrolase activity"/>
    <property type="evidence" value="ECO:0007669"/>
    <property type="project" value="UniProtKB-ARBA"/>
</dbReference>
<dbReference type="PANTHER" id="PTHR10151">
    <property type="entry name" value="ECTONUCLEOTIDE PYROPHOSPHATASE/PHOSPHODIESTERASE"/>
    <property type="match status" value="1"/>
</dbReference>
<dbReference type="InterPro" id="IPR017850">
    <property type="entry name" value="Alkaline_phosphatase_core_sf"/>
</dbReference>
<dbReference type="InterPro" id="IPR002591">
    <property type="entry name" value="Phosphodiest/P_Trfase"/>
</dbReference>
<comment type="caution">
    <text evidence="1">The sequence shown here is derived from an EMBL/GenBank/DDBJ whole genome shotgun (WGS) entry which is preliminary data.</text>
</comment>
<dbReference type="RefSeq" id="WP_159524672.1">
    <property type="nucleotide sequence ID" value="NZ_WUUU01000001.1"/>
</dbReference>
<dbReference type="AlphaFoldDB" id="A0A6B0SJM6"/>
<dbReference type="Gene3D" id="3.40.720.10">
    <property type="entry name" value="Alkaline Phosphatase, subunit A"/>
    <property type="match status" value="2"/>
</dbReference>
<reference evidence="1 2" key="1">
    <citation type="submission" date="2019-12" db="EMBL/GenBank/DDBJ databases">
        <title>Isolation and characterization of three novel carbon monoxide-oxidizing members of Halobacteria from salione crusts and soils.</title>
        <authorList>
            <person name="Myers M.R."/>
            <person name="King G.M."/>
        </authorList>
    </citation>
    <scope>NUCLEOTIDE SEQUENCE [LARGE SCALE GENOMIC DNA]</scope>
    <source>
        <strain evidence="1 2">PCN9</strain>
    </source>
</reference>
<dbReference type="Pfam" id="PF01663">
    <property type="entry name" value="Phosphodiest"/>
    <property type="match status" value="1"/>
</dbReference>
<dbReference type="OrthoDB" id="198670at2157"/>
<gene>
    <name evidence="1" type="ORF">GRX66_00025</name>
</gene>
<name>A0A6B0SJM6_9EURY</name>
<dbReference type="EMBL" id="WUUU01000001">
    <property type="protein sequence ID" value="MXR19070.1"/>
    <property type="molecule type" value="Genomic_DNA"/>
</dbReference>
<accession>A0A6B0SJM6</accession>
<organism evidence="1 2">
    <name type="scientific">Halobacterium bonnevillei</name>
    <dbReference type="NCBI Taxonomy" id="2692200"/>
    <lineage>
        <taxon>Archaea</taxon>
        <taxon>Methanobacteriati</taxon>
        <taxon>Methanobacteriota</taxon>
        <taxon>Stenosarchaea group</taxon>
        <taxon>Halobacteria</taxon>
        <taxon>Halobacteriales</taxon>
        <taxon>Halobacteriaceae</taxon>
        <taxon>Halobacterium</taxon>
    </lineage>
</organism>
<proteinExistence type="predicted"/>
<sequence>MSKTVVIGLDGFHEGLLTYTPTIQQLYESGYASPLRSTVPPITAPAWATFQTGLEANSHRLLDFVSYDDQFNASMLDGRALDRQTVYEWLDSNGISCYLQNLPFALPPRVEGDIMPSWLDGDSNDPFPPDLCERYDVERPSYPSFQPSESKLAQLERIEEVFRHNAAIFQSVLDANDHEFYFHLVSATDWLQHKSLKHLEYEPNSKKASSAREILGAVDSFVETVNNSLGNDDDLILLSDHGFRIYHQQFSVNDWLREQGYLVTSADGKHFESRTERNQTIINAGSLLRRVSHLPGVFLVAKRINDALRSTADIAFTSEAKIDVESSDAYCVSKDTPAIEVTAADDEAIIEEISAKVSDIDGLRAQVLPARADVNPIVLLHSDTVRFVRGPTGAVWRDTTMAFHDSEGILVGKGPSFVGTPNSASLSDIAPTLCLLFGLPVPDSMDGRPLIEWVGCEGEYETVNEVFETKFRVDREDDNEAVKHRLEDLGYL</sequence>
<evidence type="ECO:0000313" key="2">
    <source>
        <dbReference type="Proteomes" id="UP000471521"/>
    </source>
</evidence>
<keyword evidence="2" id="KW-1185">Reference proteome</keyword>
<dbReference type="PANTHER" id="PTHR10151:SF120">
    <property type="entry name" value="BIS(5'-ADENOSYL)-TRIPHOSPHATASE"/>
    <property type="match status" value="1"/>
</dbReference>
<protein>
    <submittedName>
        <fullName evidence="1">Nucleotide pyrophosphatase</fullName>
    </submittedName>
</protein>
<dbReference type="SUPFAM" id="SSF53649">
    <property type="entry name" value="Alkaline phosphatase-like"/>
    <property type="match status" value="1"/>
</dbReference>
<evidence type="ECO:0000313" key="1">
    <source>
        <dbReference type="EMBL" id="MXR19070.1"/>
    </source>
</evidence>